<gene>
    <name evidence="1" type="ORF">O0S08_10315</name>
</gene>
<evidence type="ECO:0000313" key="2">
    <source>
        <dbReference type="Proteomes" id="UP001164459"/>
    </source>
</evidence>
<protein>
    <submittedName>
        <fullName evidence="1">Uncharacterized protein</fullName>
    </submittedName>
</protein>
<keyword evidence="2" id="KW-1185">Reference proteome</keyword>
<dbReference type="EMBL" id="CP114040">
    <property type="protein sequence ID" value="WAS96540.1"/>
    <property type="molecule type" value="Genomic_DNA"/>
</dbReference>
<evidence type="ECO:0000313" key="1">
    <source>
        <dbReference type="EMBL" id="WAS96540.1"/>
    </source>
</evidence>
<name>A0ABY7HB91_9BACT</name>
<accession>A0ABY7HB91</accession>
<proteinExistence type="predicted"/>
<dbReference type="RefSeq" id="WP_269038902.1">
    <property type="nucleotide sequence ID" value="NZ_CP114040.1"/>
</dbReference>
<dbReference type="Proteomes" id="UP001164459">
    <property type="component" value="Chromosome"/>
</dbReference>
<sequence>MGKPKLSFRGCRADDEDAILPHGGEYMWLAAELADSLDRTDLATEIRDILRDPATRDENGEATFPLERVAALHGLMTTVAALLRAAPETWAEPLGDYPLSRVEVVAEYLKSALERGVEVDHGRYT</sequence>
<organism evidence="1 2">
    <name type="scientific">Nannocystis punicea</name>
    <dbReference type="NCBI Taxonomy" id="2995304"/>
    <lineage>
        <taxon>Bacteria</taxon>
        <taxon>Pseudomonadati</taxon>
        <taxon>Myxococcota</taxon>
        <taxon>Polyangia</taxon>
        <taxon>Nannocystales</taxon>
        <taxon>Nannocystaceae</taxon>
        <taxon>Nannocystis</taxon>
    </lineage>
</organism>
<reference evidence="1" key="1">
    <citation type="submission" date="2022-11" db="EMBL/GenBank/DDBJ databases">
        <title>Minimal conservation of predation-associated metabolite biosynthetic gene clusters underscores biosynthetic potential of Myxococcota including descriptions for ten novel species: Archangium lansinium sp. nov., Myxococcus landrumus sp. nov., Nannocystis bai.</title>
        <authorList>
            <person name="Ahearne A."/>
            <person name="Stevens C."/>
            <person name="Dowd S."/>
        </authorList>
    </citation>
    <scope>NUCLEOTIDE SEQUENCE</scope>
    <source>
        <strain evidence="1">Fl3</strain>
    </source>
</reference>